<dbReference type="CDD" id="cd04301">
    <property type="entry name" value="NAT_SF"/>
    <property type="match status" value="1"/>
</dbReference>
<keyword evidence="2 4" id="KW-0012">Acyltransferase</keyword>
<dbReference type="GO" id="GO:0016746">
    <property type="term" value="F:acyltransferase activity"/>
    <property type="evidence" value="ECO:0007669"/>
    <property type="project" value="UniProtKB-KW"/>
</dbReference>
<accession>A0ABW5LMQ3</accession>
<evidence type="ECO:0000313" key="4">
    <source>
        <dbReference type="EMBL" id="MFD2566025.1"/>
    </source>
</evidence>
<dbReference type="EMBL" id="JBHULH010000001">
    <property type="protein sequence ID" value="MFD2566025.1"/>
    <property type="molecule type" value="Genomic_DNA"/>
</dbReference>
<dbReference type="InterPro" id="IPR050832">
    <property type="entry name" value="Bact_Acetyltransf"/>
</dbReference>
<comment type="caution">
    <text evidence="4">The sequence shown here is derived from an EMBL/GenBank/DDBJ whole genome shotgun (WGS) entry which is preliminary data.</text>
</comment>
<dbReference type="RefSeq" id="WP_379664748.1">
    <property type="nucleotide sequence ID" value="NZ_JBHULH010000001.1"/>
</dbReference>
<evidence type="ECO:0000256" key="1">
    <source>
        <dbReference type="ARBA" id="ARBA00022679"/>
    </source>
</evidence>
<evidence type="ECO:0000313" key="5">
    <source>
        <dbReference type="Proteomes" id="UP001597508"/>
    </source>
</evidence>
<dbReference type="EC" id="2.3.-.-" evidence="4"/>
<dbReference type="PROSITE" id="PS51186">
    <property type="entry name" value="GNAT"/>
    <property type="match status" value="1"/>
</dbReference>
<evidence type="ECO:0000256" key="2">
    <source>
        <dbReference type="ARBA" id="ARBA00023315"/>
    </source>
</evidence>
<reference evidence="5" key="1">
    <citation type="journal article" date="2019" name="Int. J. Syst. Evol. Microbiol.">
        <title>The Global Catalogue of Microorganisms (GCM) 10K type strain sequencing project: providing services to taxonomists for standard genome sequencing and annotation.</title>
        <authorList>
            <consortium name="The Broad Institute Genomics Platform"/>
            <consortium name="The Broad Institute Genome Sequencing Center for Infectious Disease"/>
            <person name="Wu L."/>
            <person name="Ma J."/>
        </authorList>
    </citation>
    <scope>NUCLEOTIDE SEQUENCE [LARGE SCALE GENOMIC DNA]</scope>
    <source>
        <strain evidence="5">KCTC 52127</strain>
    </source>
</reference>
<keyword evidence="1 4" id="KW-0808">Transferase</keyword>
<dbReference type="PANTHER" id="PTHR43877">
    <property type="entry name" value="AMINOALKYLPHOSPHONATE N-ACETYLTRANSFERASE-RELATED-RELATED"/>
    <property type="match status" value="1"/>
</dbReference>
<dbReference type="Gene3D" id="3.40.630.30">
    <property type="match status" value="1"/>
</dbReference>
<protein>
    <submittedName>
        <fullName evidence="4">GNAT family N-acetyltransferase</fullName>
        <ecNumber evidence="4">2.3.-.-</ecNumber>
    </submittedName>
</protein>
<organism evidence="4 5">
    <name type="scientific">Pseudotenacibaculum haliotis</name>
    <dbReference type="NCBI Taxonomy" id="1862138"/>
    <lineage>
        <taxon>Bacteria</taxon>
        <taxon>Pseudomonadati</taxon>
        <taxon>Bacteroidota</taxon>
        <taxon>Flavobacteriia</taxon>
        <taxon>Flavobacteriales</taxon>
        <taxon>Flavobacteriaceae</taxon>
        <taxon>Pseudotenacibaculum</taxon>
    </lineage>
</organism>
<feature type="domain" description="N-acetyltransferase" evidence="3">
    <location>
        <begin position="24"/>
        <end position="175"/>
    </location>
</feature>
<proteinExistence type="predicted"/>
<dbReference type="Pfam" id="PF00583">
    <property type="entry name" value="Acetyltransf_1"/>
    <property type="match status" value="1"/>
</dbReference>
<gene>
    <name evidence="4" type="ORF">ACFSRZ_01500</name>
</gene>
<dbReference type="SUPFAM" id="SSF55729">
    <property type="entry name" value="Acyl-CoA N-acyltransferases (Nat)"/>
    <property type="match status" value="1"/>
</dbReference>
<sequence>MNSLVQTKIATIEDAETISALAKITFAETFGHYFRDPKDLLSYFDRTFSVEKISDSIQKENNIFWLGFYEDHAVGYAKLKLNSPSPFVSGKNLSQLQKIYVLKNFLSQKVGLELQETLLASAKENGSETVWLSVLKQNERAKGFYLKNGFEVVGEHDFQIGKEHFEFDVMQKELI</sequence>
<dbReference type="Proteomes" id="UP001597508">
    <property type="component" value="Unassembled WGS sequence"/>
</dbReference>
<name>A0ABW5LMQ3_9FLAO</name>
<evidence type="ECO:0000259" key="3">
    <source>
        <dbReference type="PROSITE" id="PS51186"/>
    </source>
</evidence>
<dbReference type="InterPro" id="IPR016181">
    <property type="entry name" value="Acyl_CoA_acyltransferase"/>
</dbReference>
<dbReference type="InterPro" id="IPR000182">
    <property type="entry name" value="GNAT_dom"/>
</dbReference>
<keyword evidence="5" id="KW-1185">Reference proteome</keyword>